<keyword evidence="2" id="KW-1185">Reference proteome</keyword>
<dbReference type="STRING" id="369401.SAMN05428642_1114"/>
<reference evidence="1 2" key="1">
    <citation type="submission" date="2016-10" db="EMBL/GenBank/DDBJ databases">
        <authorList>
            <person name="de Groot N.N."/>
        </authorList>
    </citation>
    <scope>NUCLEOTIDE SEQUENCE [LARGE SCALE GENOMIC DNA]</scope>
    <source>
        <strain evidence="1 2">DSM 18180</strain>
    </source>
</reference>
<organism evidence="1 2">
    <name type="scientific">Flaviramulus basaltis</name>
    <dbReference type="NCBI Taxonomy" id="369401"/>
    <lineage>
        <taxon>Bacteria</taxon>
        <taxon>Pseudomonadati</taxon>
        <taxon>Bacteroidota</taxon>
        <taxon>Flavobacteriia</taxon>
        <taxon>Flavobacteriales</taxon>
        <taxon>Flavobacteriaceae</taxon>
        <taxon>Flaviramulus</taxon>
    </lineage>
</organism>
<gene>
    <name evidence="1" type="ORF">SAMN05428642_1114</name>
</gene>
<accession>A0A1K2ITX0</accession>
<protein>
    <submittedName>
        <fullName evidence="1">Uncharacterized protein</fullName>
    </submittedName>
</protein>
<name>A0A1K2ITX0_9FLAO</name>
<proteinExistence type="predicted"/>
<dbReference type="EMBL" id="FPKV01000011">
    <property type="protein sequence ID" value="SFZ95187.1"/>
    <property type="molecule type" value="Genomic_DNA"/>
</dbReference>
<dbReference type="AlphaFoldDB" id="A0A1K2ITX0"/>
<sequence>MKKSFKINAALVFLIVLQLFTSISFGQEKRFSEEYIKKNIKDRGFVNHKYLTSNEKTDFFYAEEPRGPRVLAINNISKDTPVLNLTKTSKTDYIGIVEEVGVFVNYDEENVLYKSLAKKIAEIKPIYHSETKLIIIYEYVKDFAFGSHPEDFWKCDIPICSIYVTRETLDESSEWNLVSEVRFIYNPIHYDAAISVNHALEKGRKVYSSQIAKDIKSANTVSAKPQQIMKGFIYHDDDFWKKSWIWIYPDKGIFSSTSNEIAMETRTTILKHIFQGDFNKIKKKNFIEEYVLAFLFTYSKHCKNYLVDYRTYKLTNTVTKENGAGIKHVSRVEDWGSINVPVRFSDYFSKQYTDYQYGDLLLNDMESLITKLGCNCKEVNQLQENLYQLSQNKSSIQQLNKPPKGEECYFD</sequence>
<evidence type="ECO:0000313" key="1">
    <source>
        <dbReference type="EMBL" id="SFZ95187.1"/>
    </source>
</evidence>
<evidence type="ECO:0000313" key="2">
    <source>
        <dbReference type="Proteomes" id="UP000182544"/>
    </source>
</evidence>
<dbReference type="OrthoDB" id="5838738at2"/>
<dbReference type="Proteomes" id="UP000182544">
    <property type="component" value="Unassembled WGS sequence"/>
</dbReference>
<dbReference type="RefSeq" id="WP_072403762.1">
    <property type="nucleotide sequence ID" value="NZ_FPKV01000011.1"/>
</dbReference>